<dbReference type="AlphaFoldDB" id="D2VE61"/>
<feature type="region of interest" description="Disordered" evidence="1">
    <location>
        <begin position="96"/>
        <end position="118"/>
    </location>
</feature>
<proteinExistence type="predicted"/>
<dbReference type="KEGG" id="ngr:NAEGRDRAFT_67165"/>
<name>D2VE61_NAEGR</name>
<dbReference type="InParanoid" id="D2VE61"/>
<organism evidence="3">
    <name type="scientific">Naegleria gruberi</name>
    <name type="common">Amoeba</name>
    <dbReference type="NCBI Taxonomy" id="5762"/>
    <lineage>
        <taxon>Eukaryota</taxon>
        <taxon>Discoba</taxon>
        <taxon>Heterolobosea</taxon>
        <taxon>Tetramitia</taxon>
        <taxon>Eutetramitia</taxon>
        <taxon>Vahlkampfiidae</taxon>
        <taxon>Naegleria</taxon>
    </lineage>
</organism>
<accession>D2VE61</accession>
<keyword evidence="3" id="KW-1185">Reference proteome</keyword>
<dbReference type="Proteomes" id="UP000006671">
    <property type="component" value="Unassembled WGS sequence"/>
</dbReference>
<dbReference type="GeneID" id="8848274"/>
<evidence type="ECO:0000256" key="1">
    <source>
        <dbReference type="SAM" id="MobiDB-lite"/>
    </source>
</evidence>
<protein>
    <submittedName>
        <fullName evidence="2">Predicted protein</fullName>
    </submittedName>
</protein>
<gene>
    <name evidence="2" type="ORF">NAEGRDRAFT_67165</name>
</gene>
<dbReference type="RefSeq" id="XP_002677484.1">
    <property type="nucleotide sequence ID" value="XM_002677438.1"/>
</dbReference>
<dbReference type="VEuPathDB" id="AmoebaDB:NAEGRDRAFT_67165"/>
<reference evidence="2 3" key="1">
    <citation type="journal article" date="2010" name="Cell">
        <title>The genome of Naegleria gruberi illuminates early eukaryotic versatility.</title>
        <authorList>
            <person name="Fritz-Laylin L.K."/>
            <person name="Prochnik S.E."/>
            <person name="Ginger M.L."/>
            <person name="Dacks J.B."/>
            <person name="Carpenter M.L."/>
            <person name="Field M.C."/>
            <person name="Kuo A."/>
            <person name="Paredez A."/>
            <person name="Chapman J."/>
            <person name="Pham J."/>
            <person name="Shu S."/>
            <person name="Neupane R."/>
            <person name="Cipriano M."/>
            <person name="Mancuso J."/>
            <person name="Tu H."/>
            <person name="Salamov A."/>
            <person name="Lindquist E."/>
            <person name="Shapiro H."/>
            <person name="Lucas S."/>
            <person name="Grigoriev I.V."/>
            <person name="Cande W.Z."/>
            <person name="Fulton C."/>
            <person name="Rokhsar D.S."/>
            <person name="Dawson S.C."/>
        </authorList>
    </citation>
    <scope>NUCLEOTIDE SEQUENCE [LARGE SCALE GENOMIC DNA]</scope>
    <source>
        <strain evidence="2 3">NEG-M</strain>
    </source>
</reference>
<dbReference type="EMBL" id="GG738866">
    <property type="protein sequence ID" value="EFC44740.1"/>
    <property type="molecule type" value="Genomic_DNA"/>
</dbReference>
<evidence type="ECO:0000313" key="3">
    <source>
        <dbReference type="Proteomes" id="UP000006671"/>
    </source>
</evidence>
<evidence type="ECO:0000313" key="2">
    <source>
        <dbReference type="EMBL" id="EFC44740.1"/>
    </source>
</evidence>
<sequence>MGGGSSGEVAIMMEESEMLKERDQEGLERYCRIVSNTCGDYPLACWSGRLPFFTSIDESVHNTNHWDDLFNQYYSTQHVFETCQDELKLSTLKRKRRVKEPSLSATHEEPIDNEEQDELVQLNEEDSFSGRNIKKTKRLHACSSLSEQKEE</sequence>